<protein>
    <submittedName>
        <fullName evidence="1">Uncharacterized protein</fullName>
    </submittedName>
</protein>
<evidence type="ECO:0000313" key="2">
    <source>
        <dbReference type="Proteomes" id="UP000537718"/>
    </source>
</evidence>
<name>A0A7W8YSJ5_9SPHI</name>
<organism evidence="1 2">
    <name type="scientific">Pedobacter cryoconitis</name>
    <dbReference type="NCBI Taxonomy" id="188932"/>
    <lineage>
        <taxon>Bacteria</taxon>
        <taxon>Pseudomonadati</taxon>
        <taxon>Bacteroidota</taxon>
        <taxon>Sphingobacteriia</taxon>
        <taxon>Sphingobacteriales</taxon>
        <taxon>Sphingobacteriaceae</taxon>
        <taxon>Pedobacter</taxon>
    </lineage>
</organism>
<dbReference type="InterPro" id="IPR046136">
    <property type="entry name" value="DUF6138"/>
</dbReference>
<dbReference type="EMBL" id="JACHCF010000004">
    <property type="protein sequence ID" value="MBB5620989.1"/>
    <property type="molecule type" value="Genomic_DNA"/>
</dbReference>
<proteinExistence type="predicted"/>
<gene>
    <name evidence="1" type="ORF">HDE69_002042</name>
</gene>
<reference evidence="1 2" key="1">
    <citation type="submission" date="2020-08" db="EMBL/GenBank/DDBJ databases">
        <title>Genomic Encyclopedia of Type Strains, Phase IV (KMG-V): Genome sequencing to study the core and pangenomes of soil and plant-associated prokaryotes.</title>
        <authorList>
            <person name="Whitman W."/>
        </authorList>
    </citation>
    <scope>NUCLEOTIDE SEQUENCE [LARGE SCALE GENOMIC DNA]</scope>
    <source>
        <strain evidence="1 2">MP7CTX6</strain>
    </source>
</reference>
<dbReference type="Pfam" id="PF19635">
    <property type="entry name" value="DUF6138"/>
    <property type="match status" value="1"/>
</dbReference>
<comment type="caution">
    <text evidence="1">The sequence shown here is derived from an EMBL/GenBank/DDBJ whole genome shotgun (WGS) entry which is preliminary data.</text>
</comment>
<sequence length="450" mass="52424">MNRNYNIQIEGNEALIEKFIEAIQQGTCKIIEDDPNQYVIPGGETMLNYSIVEYFLNKEPFVAARAIQFCEKIRMHHELNIPGHNIILEEWIEERIHKVYYTRASSYTNDYTLKPTADISTVNPEYLKLMCYVAINLIKYGASYESVTANRYFNMVKELGSDEVEELKKNGSGNLSKNITEYKDQQVSCIANDVFATIKIKIKEENEESYRTIFEYLCNLLKSDFPKSYSIEFSGKTKNNLPIKGLPKSGVHYLFANGVQYPRLHPLIATYSILAMKRWEWYNNMEDENCAMPSTFAVFALGLESEEYFDLVIKYMQTVDEGHQSIQEKFTPAFVEKFGINKKSFPVFISCILSMQEHKPFKVFAEQFNNPENLELLLACKKNFLSFISEESKADWNEEDFKTMPDYIWNYVLYSIWGPEEKYPAIIKKSPAALKPFYQKLLTKHSEFED</sequence>
<dbReference type="Proteomes" id="UP000537718">
    <property type="component" value="Unassembled WGS sequence"/>
</dbReference>
<evidence type="ECO:0000313" key="1">
    <source>
        <dbReference type="EMBL" id="MBB5620989.1"/>
    </source>
</evidence>
<accession>A0A7W8YSJ5</accession>
<dbReference type="RefSeq" id="WP_183866986.1">
    <property type="nucleotide sequence ID" value="NZ_JACHCF010000004.1"/>
</dbReference>
<dbReference type="AlphaFoldDB" id="A0A7W8YSJ5"/>